<accession>L8WL08</accession>
<gene>
    <name evidence="1" type="ORF">AG1IA_07117</name>
</gene>
<dbReference type="HOGENOM" id="CLU_1428884_0_0_1"/>
<keyword evidence="2" id="KW-1185">Reference proteome</keyword>
<dbReference type="AlphaFoldDB" id="L8WL08"/>
<reference evidence="1 2" key="1">
    <citation type="journal article" date="2013" name="Nat. Commun.">
        <title>The evolution and pathogenic mechanisms of the rice sheath blight pathogen.</title>
        <authorList>
            <person name="Zheng A."/>
            <person name="Lin R."/>
            <person name="Xu L."/>
            <person name="Qin P."/>
            <person name="Tang C."/>
            <person name="Ai P."/>
            <person name="Zhang D."/>
            <person name="Liu Y."/>
            <person name="Sun Z."/>
            <person name="Feng H."/>
            <person name="Wang Y."/>
            <person name="Chen Y."/>
            <person name="Liang X."/>
            <person name="Fu R."/>
            <person name="Li Q."/>
            <person name="Zhang J."/>
            <person name="Yu X."/>
            <person name="Xie Z."/>
            <person name="Ding L."/>
            <person name="Guan P."/>
            <person name="Tang J."/>
            <person name="Liang Y."/>
            <person name="Wang S."/>
            <person name="Deng Q."/>
            <person name="Li S."/>
            <person name="Zhu J."/>
            <person name="Wang L."/>
            <person name="Liu H."/>
            <person name="Li P."/>
        </authorList>
    </citation>
    <scope>NUCLEOTIDE SEQUENCE [LARGE SCALE GENOMIC DNA]</scope>
    <source>
        <strain evidence="2">AG-1 IA</strain>
    </source>
</reference>
<dbReference type="Proteomes" id="UP000011668">
    <property type="component" value="Unassembled WGS sequence"/>
</dbReference>
<organism evidence="1 2">
    <name type="scientific">Thanatephorus cucumeris (strain AG1-IA)</name>
    <name type="common">Rice sheath blight fungus</name>
    <name type="synonym">Rhizoctonia solani</name>
    <dbReference type="NCBI Taxonomy" id="983506"/>
    <lineage>
        <taxon>Eukaryota</taxon>
        <taxon>Fungi</taxon>
        <taxon>Dikarya</taxon>
        <taxon>Basidiomycota</taxon>
        <taxon>Agaricomycotina</taxon>
        <taxon>Agaricomycetes</taxon>
        <taxon>Cantharellales</taxon>
        <taxon>Ceratobasidiaceae</taxon>
        <taxon>Rhizoctonia</taxon>
        <taxon>Rhizoctonia solani AG-1</taxon>
    </lineage>
</organism>
<sequence>MRGWVLGRERKKKGRIMPASILTVTLSAYPINGKLTVSERYNVFDWTASLATLAMVEPSPGVIVEFEPKRTSHTKWNEAQAITLPCPLTSIAHRAPALFTALIITGHSVTPPFQDSIEPTRLVEPEGGEEAGHIWRVLEQQMKPAVSYPPVARNVQYEEGSGEWGAFHTWIVDSPGPKVTCALSGQYATE</sequence>
<comment type="caution">
    <text evidence="1">The sequence shown here is derived from an EMBL/GenBank/DDBJ whole genome shotgun (WGS) entry which is preliminary data.</text>
</comment>
<protein>
    <submittedName>
        <fullName evidence="1">Uncharacterized protein</fullName>
    </submittedName>
</protein>
<evidence type="ECO:0000313" key="1">
    <source>
        <dbReference type="EMBL" id="ELU38851.1"/>
    </source>
</evidence>
<evidence type="ECO:0000313" key="2">
    <source>
        <dbReference type="Proteomes" id="UP000011668"/>
    </source>
</evidence>
<proteinExistence type="predicted"/>
<name>L8WL08_THACA</name>
<dbReference type="EMBL" id="AFRT01002016">
    <property type="protein sequence ID" value="ELU38851.1"/>
    <property type="molecule type" value="Genomic_DNA"/>
</dbReference>